<gene>
    <name evidence="1" type="ORF">I4F81_001028</name>
</gene>
<organism evidence="1 2">
    <name type="scientific">Pyropia yezoensis</name>
    <name type="common">Susabi-nori</name>
    <name type="synonym">Porphyra yezoensis</name>
    <dbReference type="NCBI Taxonomy" id="2788"/>
    <lineage>
        <taxon>Eukaryota</taxon>
        <taxon>Rhodophyta</taxon>
        <taxon>Bangiophyceae</taxon>
        <taxon>Bangiales</taxon>
        <taxon>Bangiaceae</taxon>
        <taxon>Pyropia</taxon>
    </lineage>
</organism>
<name>A0ACC3BLG9_PYRYE</name>
<accession>A0ACC3BLG9</accession>
<dbReference type="EMBL" id="CM020618">
    <property type="protein sequence ID" value="KAK1858423.1"/>
    <property type="molecule type" value="Genomic_DNA"/>
</dbReference>
<dbReference type="Proteomes" id="UP000798662">
    <property type="component" value="Chromosome 1"/>
</dbReference>
<keyword evidence="2" id="KW-1185">Reference proteome</keyword>
<reference evidence="1" key="1">
    <citation type="submission" date="2019-11" db="EMBL/GenBank/DDBJ databases">
        <title>Nori genome reveals adaptations in red seaweeds to the harsh intertidal environment.</title>
        <authorList>
            <person name="Wang D."/>
            <person name="Mao Y."/>
        </authorList>
    </citation>
    <scope>NUCLEOTIDE SEQUENCE</scope>
    <source>
        <tissue evidence="1">Gametophyte</tissue>
    </source>
</reference>
<evidence type="ECO:0000313" key="1">
    <source>
        <dbReference type="EMBL" id="KAK1858423.1"/>
    </source>
</evidence>
<comment type="caution">
    <text evidence="1">The sequence shown here is derived from an EMBL/GenBank/DDBJ whole genome shotgun (WGS) entry which is preliminary data.</text>
</comment>
<sequence>MAGAGTANGVPDGYGSGAGGGAAVVPSAPPRTGASLVLENGVTVRGWSFGARTSTSGEAVFQTGMVGYTEALTDPSYRGQLLVLTFPLAGNYGVPDPTAVDAATGLSVHLESTAVHAAALVVSDYCGEAYSHWTAKSSLGSFLAAQGVPAIAGVDTRRLTQLLRERGSLLAKLLIDGSANREATAAAPFVDPATTPLVATVAHPEVVTYHPDPALFPAGSTRPRILVIDCGLKVNQLRCFLSRGAIVTRVPYDHDYSVADAAGEYDGIFVSNGPGDPSTLGVTIAGLQAAMERRPARPIFGICLGHQLLALAAGFSTYKLKYGNRGHNQPAVEEASGRCFITSQNHGYAVDMAESSRPRGWAPLFTNANDGTNEGLIHTRRPFFAVQFHPEAHAGPRDTAYLFDSFLSMVAAAGRGELDVTDDRPEAAVGSAVAQMVLSAPAAPFRLPAPAPVPAQPLRKVLVLGSGGLTIGQAGEFDFSTSQALKALRAESVRTILINPNVASVQTSKGMADKVYFLPVDPVHVAKVARNERPDGILVTFGGQTALNCGLALEKAGTLAELGIRVLGTPMATIEDTEDRSRFNARLSEIGEPFANSRACGTVDEALAAAEEVGYPIILRAAFALGGLGSGFANDCSELRPLATKALSASSQVLVERSMKGWKEIEYEVVRDAEGNCVTVCNMENFDALGVHTGDSVVVAPSQTLSDSDYNMLRDSAIRTVRHLGVVGECNVQYALNPHSSEYCIIEVNARLSRSSALASKATGYPLAFVAAKIALGGTLPVLRNLITRKTTACFEPSLDYVVVKVPRWDLNKFTRVSRKLGSAMKSVGEVMAIGRTFEEAFQKALRMVSDYSVDGFVPGVVPYSADAMAVPTDRRVLAMASGLAAGESVETIHRLSDVDRWFLRKLADIIGHEAALRESAVARGSGGAALTTELLWRAKELGFNDRRIATAVDGTELAVRKLRLARGISPLVKRIDTVAAEFPAHTNYLYMTYANARHYAKPDPSVASNALPLAALASPNGEVFGESGEDERVGSSGGAQDVVEESEKTVAAGPLGIFGDWGGHDVEFNEHGTIVLGSGAYRIGSSVEFDWCAVSAVRTLRAKDMPSIMINYNPETVSTDYDEVGRLYFEELSLERVLDIYWLEAATGVLVSMGGQLPNNIAMGLHRQSVRILGTTPDMIDGAENRYKFSRMLDRLGVDQPLWKELTSVADATAFCHSVGYPVLVRPSYVLSGAAMNVAHKDDDLEAYLTEAAEVSPDTPVVVSKFILEAKEIEVDAVAREGELVMHVVSEHVENAGVHSGDATLVLPPQDLDAITVRKVEAATREVAHALNVTGPMNIQFIAKNNEIKVIECNLRASRSFPFVSKTIGMDLAKMAAKVMLGLPVRPYPVDVSSVRHVGVKVAIFSFTRLLGADPILGVEMASTGEVACFGATREEAYLKGLIATDKPPPSPRGASIGVSIGSYKEKLEFLASAVRLVKLGASLLATPGTADFFTEHGLPCKTVLWPSEGEFSPSEDDNVVDLLRRHQLDYFINIPSANQYRRLRSFESPGYLSRRASVEFSVPLLTNIKCAKLLVRCLDLLANHGGRVEAMPLGAYDARYSARVITLPGLVLLDSPLANVASDTPDADVADQAWRKTTSAALAGGATMVCVSSVAPASRRSPATGAGMRVESAEVTVDDIDAFESANRAASATAVCDWGVWADATAGNAAVVKPLARLAVGLRVEPRPEQWEASAATAGWLGHVDTWPRSAPLRIASSGRALAALLFGAVVSGRDVHVHGLRLRGDVQMVAAAKAKRLAVTCDVNVVDLCAGAGDGAAAAGLSSASLGGGLASDDREALWESLDLIDAVTGPPELLLPLLLARVHAGRLTMEWVRSRLVDGPRRILGLPPTSPPGSDGSDVDGGMAGVGSSAANGSGGGGGDDTFVEIDYDDVWKAPAASGAAAGADCRGRVRRVVVRGRIAYLDGKVFAEPGSGANLRSLPPDRRTAGGGGQGPASWAGAARNQAAAPIANLEHLEDDVDDYSSDRVGAVSTGALAEKASLFASNGDGGGGVAVAVRPVSTGVEGVRVTPRAMLTKASAADREAAMDAVVNVSGLPLSRGTGVAAGPRAGGVLPGYGRGWWAGRHILSVTQFTRVELHALFDVATEMKQMVARAGHYELLRGKVLALLFLEPSTRTACSFQAAMLRLGGTCLSVADAGKRSSVAKGESVEDTVRTLESYADAAIVRSPVVGAAATAAAAARKPVINAGDGVGEHPTQALLDVFTIREELGTVNGLTITFVGDLRHGRTVHSLARLLSLYHVKLRYVSPPSLRMPGEVLAAVADKGTEQSEHGRLDEVLRETDVLYVTRVQRERFESAAEYDAVSGGFVVTPKALARAKDTMIVMHPLPRLGEIHPDVDSDHRAVYFRQMEYGMYVRMALLAKVLGKA</sequence>
<evidence type="ECO:0000313" key="2">
    <source>
        <dbReference type="Proteomes" id="UP000798662"/>
    </source>
</evidence>
<protein>
    <submittedName>
        <fullName evidence="1">Uncharacterized protein</fullName>
    </submittedName>
</protein>
<proteinExistence type="predicted"/>